<keyword evidence="2" id="KW-0816">Tricarboxylic acid cycle</keyword>
<accession>A0A917YGK0</accession>
<keyword evidence="4" id="KW-0786">Thiamine pyrophosphate</keyword>
<dbReference type="SUPFAM" id="SSF52922">
    <property type="entry name" value="TK C-terminal domain-like"/>
    <property type="match status" value="1"/>
</dbReference>
<dbReference type="GO" id="GO:0007584">
    <property type="term" value="P:response to nutrient"/>
    <property type="evidence" value="ECO:0007669"/>
    <property type="project" value="TreeGrafter"/>
</dbReference>
<dbReference type="Proteomes" id="UP000600365">
    <property type="component" value="Unassembled WGS sequence"/>
</dbReference>
<organism evidence="7 8">
    <name type="scientific">Streptomyces albiflavescens</name>
    <dbReference type="NCBI Taxonomy" id="1623582"/>
    <lineage>
        <taxon>Bacteria</taxon>
        <taxon>Bacillati</taxon>
        <taxon>Actinomycetota</taxon>
        <taxon>Actinomycetes</taxon>
        <taxon>Kitasatosporales</taxon>
        <taxon>Streptomycetaceae</taxon>
        <taxon>Streptomyces</taxon>
    </lineage>
</organism>
<dbReference type="SMART" id="SM00861">
    <property type="entry name" value="Transket_pyr"/>
    <property type="match status" value="1"/>
</dbReference>
<gene>
    <name evidence="7" type="ORF">GCM10011579_088990</name>
</gene>
<dbReference type="SUPFAM" id="SSF52518">
    <property type="entry name" value="Thiamin diphosphate-binding fold (THDP-binding)"/>
    <property type="match status" value="2"/>
</dbReference>
<feature type="domain" description="Transketolase-like pyrimidine-binding" evidence="6">
    <location>
        <begin position="390"/>
        <end position="571"/>
    </location>
</feature>
<dbReference type="InterPro" id="IPR029061">
    <property type="entry name" value="THDP-binding"/>
</dbReference>
<dbReference type="InterPro" id="IPR001017">
    <property type="entry name" value="DH_E1"/>
</dbReference>
<evidence type="ECO:0000259" key="6">
    <source>
        <dbReference type="SMART" id="SM00861"/>
    </source>
</evidence>
<evidence type="ECO:0000256" key="2">
    <source>
        <dbReference type="ARBA" id="ARBA00022532"/>
    </source>
</evidence>
<dbReference type="PANTHER" id="PTHR42980">
    <property type="entry name" value="2-OXOISOVALERATE DEHYDROGENASE SUBUNIT BETA-RELATED"/>
    <property type="match status" value="1"/>
</dbReference>
<dbReference type="EMBL" id="BMMM01000026">
    <property type="protein sequence ID" value="GGN91795.1"/>
    <property type="molecule type" value="Genomic_DNA"/>
</dbReference>
<reference evidence="7 8" key="1">
    <citation type="journal article" date="2014" name="Int. J. Syst. Evol. Microbiol.">
        <title>Complete genome sequence of Corynebacterium casei LMG S-19264T (=DSM 44701T), isolated from a smear-ripened cheese.</title>
        <authorList>
            <consortium name="US DOE Joint Genome Institute (JGI-PGF)"/>
            <person name="Walter F."/>
            <person name="Albersmeier A."/>
            <person name="Kalinowski J."/>
            <person name="Ruckert C."/>
        </authorList>
    </citation>
    <scope>NUCLEOTIDE SEQUENCE [LARGE SCALE GENOMIC DNA]</scope>
    <source>
        <strain evidence="7 8">CGMCC 4.7111</strain>
    </source>
</reference>
<dbReference type="InterPro" id="IPR005475">
    <property type="entry name" value="Transketolase-like_Pyr-bd"/>
</dbReference>
<dbReference type="GO" id="GO:0004591">
    <property type="term" value="F:oxoglutarate dehydrogenase (succinyl-transferring) activity"/>
    <property type="evidence" value="ECO:0007669"/>
    <property type="project" value="UniProtKB-EC"/>
</dbReference>
<dbReference type="InterPro" id="IPR009014">
    <property type="entry name" value="Transketo_C/PFOR_II"/>
</dbReference>
<evidence type="ECO:0000313" key="7">
    <source>
        <dbReference type="EMBL" id="GGN91795.1"/>
    </source>
</evidence>
<keyword evidence="8" id="KW-1185">Reference proteome</keyword>
<dbReference type="PANTHER" id="PTHR42980:SF1">
    <property type="entry name" value="2-OXOISOVALERATE DEHYDROGENASE SUBUNIT BETA, MITOCHONDRIAL"/>
    <property type="match status" value="1"/>
</dbReference>
<proteinExistence type="predicted"/>
<dbReference type="InterPro" id="IPR033248">
    <property type="entry name" value="Transketolase_C"/>
</dbReference>
<evidence type="ECO:0000256" key="5">
    <source>
        <dbReference type="ARBA" id="ARBA00051911"/>
    </source>
</evidence>
<sequence>MSAVEDLDRHFREAVAGLRSADAAIPLREAGGLDTGTALDLFDAQLESRHTDAAARWMQQQGRGYYTIGSSGHEGNAALALALRPTDPALLHYRSGAFYCARARQAGGVDAVTDMLLGVAAGAEEPIAGGRHKVYGRHELAVIPQTSTIASHLPRAVGVAWSIARAKRLGTECTWPADAVVCCSFGDASVNHSTAAGAINSACHAAYQGLPMPILFVCEDNGLGISVPTPHDWVRQAYGSRPSLTYFAADGCDPRAAFDTAREAVTHVRKNRQPAFLHLSMVRFLGHAGSDAEAAYRTPSEVAADLERDPLLATARLLTAAGILSPQQVLDRYDEVSGRVFAIAKEALESEPLTTAAQITAPIAPRRPDLVAATARRTTEPPTAPVGEPVTFAQAITHTLADLLGSHPEMVVFGEDVGRKGGVYGLTRGLQRRFGTARVFDTLLDEQSILGLALGAGLSGLLPVPEIQYLAYLHNAADQLRGEAATLQFFSQGQYRNPLVVRIAGYGYQRGFGGHFHNDNALGALRDIPGLVIASPSRPDDAAAMLRTCVASAKVDGTVSAFLEPIALYHTRDLQEEGDNAWLAAYPPPADHVPIGRARTYGTGTDLTLVTFGNGLPISLRAARLLDQQGIAGRVVDLRWLAPLPLDDLLREARATGRVLVVDETRRTGGVSEGVVTALVDAGFTGAIRRVASVDSFVPLGKAAQLVLVSEADVERAATEMLSAGPHTQR</sequence>
<evidence type="ECO:0000313" key="8">
    <source>
        <dbReference type="Proteomes" id="UP000600365"/>
    </source>
</evidence>
<evidence type="ECO:0000256" key="3">
    <source>
        <dbReference type="ARBA" id="ARBA00023002"/>
    </source>
</evidence>
<dbReference type="GO" id="GO:0006099">
    <property type="term" value="P:tricarboxylic acid cycle"/>
    <property type="evidence" value="ECO:0007669"/>
    <property type="project" value="UniProtKB-KW"/>
</dbReference>
<protein>
    <submittedName>
        <fullName evidence="7">MFS transporter</fullName>
    </submittedName>
</protein>
<keyword evidence="3" id="KW-0560">Oxidoreductase</keyword>
<comment type="caution">
    <text evidence="7">The sequence shown here is derived from an EMBL/GenBank/DDBJ whole genome shotgun (WGS) entry which is preliminary data.</text>
</comment>
<evidence type="ECO:0000256" key="1">
    <source>
        <dbReference type="ARBA" id="ARBA00001964"/>
    </source>
</evidence>
<name>A0A917YGK0_9ACTN</name>
<dbReference type="GO" id="GO:0000287">
    <property type="term" value="F:magnesium ion binding"/>
    <property type="evidence" value="ECO:0007669"/>
    <property type="project" value="UniProtKB-ARBA"/>
</dbReference>
<dbReference type="Gene3D" id="3.40.50.920">
    <property type="match status" value="1"/>
</dbReference>
<dbReference type="RefSeq" id="WP_229703775.1">
    <property type="nucleotide sequence ID" value="NZ_BMMM01000026.1"/>
</dbReference>
<dbReference type="AlphaFoldDB" id="A0A917YGK0"/>
<dbReference type="Pfam" id="PF02780">
    <property type="entry name" value="Transketolase_C"/>
    <property type="match status" value="1"/>
</dbReference>
<evidence type="ECO:0000256" key="4">
    <source>
        <dbReference type="ARBA" id="ARBA00023052"/>
    </source>
</evidence>
<comment type="catalytic activity">
    <reaction evidence="5">
        <text>N(6)-[(R)-lipoyl]-L-lysyl-[protein] + 2-oxoglutarate + H(+) = N(6)-[(R)-S(8)-succinyldihydrolipoyl]-L-lysyl-[protein] + CO2</text>
        <dbReference type="Rhea" id="RHEA:12188"/>
        <dbReference type="Rhea" id="RHEA-COMP:10474"/>
        <dbReference type="Rhea" id="RHEA-COMP:20092"/>
        <dbReference type="ChEBI" id="CHEBI:15378"/>
        <dbReference type="ChEBI" id="CHEBI:16526"/>
        <dbReference type="ChEBI" id="CHEBI:16810"/>
        <dbReference type="ChEBI" id="CHEBI:83099"/>
        <dbReference type="ChEBI" id="CHEBI:83120"/>
        <dbReference type="EC" id="1.2.4.2"/>
    </reaction>
</comment>
<dbReference type="Gene3D" id="3.40.50.970">
    <property type="match status" value="2"/>
</dbReference>
<comment type="cofactor">
    <cofactor evidence="1">
        <name>thiamine diphosphate</name>
        <dbReference type="ChEBI" id="CHEBI:58937"/>
    </cofactor>
</comment>
<dbReference type="Pfam" id="PF02779">
    <property type="entry name" value="Transket_pyr"/>
    <property type="match status" value="1"/>
</dbReference>
<dbReference type="GO" id="GO:0009083">
    <property type="term" value="P:branched-chain amino acid catabolic process"/>
    <property type="evidence" value="ECO:0007669"/>
    <property type="project" value="TreeGrafter"/>
</dbReference>
<dbReference type="Pfam" id="PF00676">
    <property type="entry name" value="E1_dh"/>
    <property type="match status" value="1"/>
</dbReference>